<sequence>MPTFALISEGVTDQIVLEKIIRLVYKGTQGADELAVTHLQPTRDATDQARQADEDFGGWQQVLEHCSTPENLYEAISLNDYVVIHIDSDICRHDSITIDPNLPFENLISAIESVVLDCIDPLILEAHREKFILAVAVHSTECWLLPFFTSVAAERIKVNSCEDMLRVIARRDRFAYTKDGPGYLDLVRSIKKIKDVTAAAACSPSLKRFIEALPGPI</sequence>
<name>A0ABY5CIN7_9PSED</name>
<dbReference type="EMBL" id="CP099599">
    <property type="protein sequence ID" value="UST85761.1"/>
    <property type="molecule type" value="Genomic_DNA"/>
</dbReference>
<accession>A0ABY5CIN7</accession>
<evidence type="ECO:0000313" key="1">
    <source>
        <dbReference type="EMBL" id="UST85761.1"/>
    </source>
</evidence>
<evidence type="ECO:0000313" key="2">
    <source>
        <dbReference type="Proteomes" id="UP001056851"/>
    </source>
</evidence>
<evidence type="ECO:0008006" key="3">
    <source>
        <dbReference type="Google" id="ProtNLM"/>
    </source>
</evidence>
<gene>
    <name evidence="1" type="ORF">NF677_03515</name>
</gene>
<organism evidence="1 2">
    <name type="scientific">Pseudomonas siliginis</name>
    <dbReference type="NCBI Taxonomy" id="2842346"/>
    <lineage>
        <taxon>Bacteria</taxon>
        <taxon>Pseudomonadati</taxon>
        <taxon>Pseudomonadota</taxon>
        <taxon>Gammaproteobacteria</taxon>
        <taxon>Pseudomonadales</taxon>
        <taxon>Pseudomonadaceae</taxon>
        <taxon>Pseudomonas</taxon>
    </lineage>
</organism>
<reference evidence="1" key="1">
    <citation type="submission" date="2022-06" db="EMBL/GenBank/DDBJ databases">
        <title>Investigating genetic diversity within the most abundant and prevalent non-pathogenic leaf-associated bacterial species interacting with Arabidopsis thaliana in natural habitats.</title>
        <authorList>
            <person name="Ramirez-Sanchez D."/>
            <person name="Gibelin-Viala C."/>
            <person name="Mayjonade B."/>
            <person name="Duflos R."/>
            <person name="Belmonte E."/>
            <person name="Pailler V."/>
            <person name="Bartoli C."/>
            <person name="Carrere S."/>
            <person name="Vailleau F."/>
            <person name="Roux F."/>
        </authorList>
    </citation>
    <scope>NUCLEOTIDE SEQUENCE</scope>
    <source>
        <strain evidence="1">OTU6ESPEB1</strain>
    </source>
</reference>
<dbReference type="RefSeq" id="WP_252885301.1">
    <property type="nucleotide sequence ID" value="NZ_CP099599.1"/>
</dbReference>
<keyword evidence="2" id="KW-1185">Reference proteome</keyword>
<protein>
    <recommendedName>
        <fullName evidence="3">DUF4276 family protein</fullName>
    </recommendedName>
</protein>
<proteinExistence type="predicted"/>
<dbReference type="Proteomes" id="UP001056851">
    <property type="component" value="Chromosome"/>
</dbReference>